<keyword evidence="8" id="KW-1185">Reference proteome</keyword>
<feature type="region of interest" description="Disordered" evidence="4">
    <location>
        <begin position="128"/>
        <end position="154"/>
    </location>
</feature>
<evidence type="ECO:0000259" key="5">
    <source>
        <dbReference type="PROSITE" id="PS50112"/>
    </source>
</evidence>
<dbReference type="AlphaFoldDB" id="A0A1B5KVG6"/>
<proteinExistence type="predicted"/>
<accession>A0A1B5KVG6</accession>
<dbReference type="GeneID" id="66061279"/>
<reference evidence="6" key="1">
    <citation type="journal article" date="2016" name="Genome Announc.">
        <title>Genome Sequence of Ustilaginoidea virens IPU010, a Rice Pathogenic Fungus Causing False Smut.</title>
        <authorList>
            <person name="Kumagai T."/>
            <person name="Ishii T."/>
            <person name="Terai G."/>
            <person name="Umemura M."/>
            <person name="Machida M."/>
            <person name="Asai K."/>
        </authorList>
    </citation>
    <scope>NUCLEOTIDE SEQUENCE [LARGE SCALE GENOMIC DNA]</scope>
    <source>
        <strain evidence="6">IPU010</strain>
    </source>
</reference>
<dbReference type="RefSeq" id="XP_042993933.1">
    <property type="nucleotide sequence ID" value="XM_043137999.1"/>
</dbReference>
<reference evidence="9" key="2">
    <citation type="journal article" date="2016" name="Genome Announc.">
        <title>Genome sequence of Ustilaginoidea virens IPU010, a rice pathogenic fungus causing false smut.</title>
        <authorList>
            <person name="Kumagai T."/>
            <person name="Ishii T."/>
            <person name="Terai G."/>
            <person name="Umemura M."/>
            <person name="Machida M."/>
            <person name="Asai K."/>
        </authorList>
    </citation>
    <scope>NUCLEOTIDE SEQUENCE [LARGE SCALE GENOMIC DNA]</scope>
    <source>
        <strain evidence="9">IPU010</strain>
    </source>
</reference>
<dbReference type="Proteomes" id="UP000054053">
    <property type="component" value="Unassembled WGS sequence"/>
</dbReference>
<dbReference type="OrthoDB" id="447251at2759"/>
<evidence type="ECO:0000313" key="6">
    <source>
        <dbReference type="EMBL" id="GAO14988.1"/>
    </source>
</evidence>
<dbReference type="CDD" id="cd00130">
    <property type="entry name" value="PAS"/>
    <property type="match status" value="1"/>
</dbReference>
<evidence type="ECO:0000313" key="9">
    <source>
        <dbReference type="Proteomes" id="UP000054053"/>
    </source>
</evidence>
<dbReference type="Pfam" id="PF13426">
    <property type="entry name" value="PAS_9"/>
    <property type="match status" value="1"/>
</dbReference>
<dbReference type="PANTHER" id="PTHR47429">
    <property type="entry name" value="PROTEIN TWIN LOV 1"/>
    <property type="match status" value="1"/>
</dbReference>
<evidence type="ECO:0000313" key="8">
    <source>
        <dbReference type="Proteomes" id="UP000027002"/>
    </source>
</evidence>
<reference evidence="7" key="3">
    <citation type="submission" date="2020-03" db="EMBL/GenBank/DDBJ databases">
        <title>A mixture of massive structural variations and highly conserved coding sequences in Ustilaginoidea virens genome.</title>
        <authorList>
            <person name="Zhang K."/>
            <person name="Zhao Z."/>
            <person name="Zhang Z."/>
            <person name="Li Y."/>
            <person name="Hsiang T."/>
            <person name="Sun W."/>
        </authorList>
    </citation>
    <scope>NUCLEOTIDE SEQUENCE</scope>
    <source>
        <strain evidence="7">UV-8b</strain>
    </source>
</reference>
<protein>
    <recommendedName>
        <fullName evidence="5">PAS domain-containing protein</fullName>
    </recommendedName>
</protein>
<dbReference type="PROSITE" id="PS50112">
    <property type="entry name" value="PAS"/>
    <property type="match status" value="1"/>
</dbReference>
<dbReference type="GO" id="GO:0005634">
    <property type="term" value="C:nucleus"/>
    <property type="evidence" value="ECO:0007669"/>
    <property type="project" value="TreeGrafter"/>
</dbReference>
<keyword evidence="1" id="KW-0285">Flavoprotein</keyword>
<evidence type="ECO:0000256" key="2">
    <source>
        <dbReference type="ARBA" id="ARBA00022643"/>
    </source>
</evidence>
<feature type="domain" description="PAS" evidence="5">
    <location>
        <begin position="99"/>
        <end position="121"/>
    </location>
</feature>
<dbReference type="PANTHER" id="PTHR47429:SF7">
    <property type="entry name" value="GATA-FACTOR"/>
    <property type="match status" value="1"/>
</dbReference>
<keyword evidence="3" id="KW-0157">Chromophore</keyword>
<dbReference type="SUPFAM" id="SSF55785">
    <property type="entry name" value="PYP-like sensor domain (PAS domain)"/>
    <property type="match status" value="1"/>
</dbReference>
<sequence>MGSKIEFAMNPWEVHALDYQFPDEDTAPIEPQTNIVSSSRWQPMQDSVIYPGLYSASGYDVMAILLRLMGRPNPQIELGPIDCSVALVLCDLGLPDEPIVYASDAFCELTGYAKSEIMGRNCRFLQTPASSGSKGKSASRPKSRSKTASSQMRHAIQERREIQLKVTNYRRNGQRFSNLVSIIPLDLDDTGYRYAVGFAVEV</sequence>
<dbReference type="Proteomes" id="UP000027002">
    <property type="component" value="Chromosome 1"/>
</dbReference>
<evidence type="ECO:0000256" key="1">
    <source>
        <dbReference type="ARBA" id="ARBA00022630"/>
    </source>
</evidence>
<gene>
    <name evidence="7" type="ORF">UV8b_00501</name>
    <name evidence="6" type="ORF">UVI_02027840</name>
</gene>
<dbReference type="EMBL" id="CP072753">
    <property type="protein sequence ID" value="QUC16260.1"/>
    <property type="molecule type" value="Genomic_DNA"/>
</dbReference>
<organism evidence="6 9">
    <name type="scientific">Ustilaginoidea virens</name>
    <name type="common">Rice false smut fungus</name>
    <name type="synonym">Villosiclava virens</name>
    <dbReference type="NCBI Taxonomy" id="1159556"/>
    <lineage>
        <taxon>Eukaryota</taxon>
        <taxon>Fungi</taxon>
        <taxon>Dikarya</taxon>
        <taxon>Ascomycota</taxon>
        <taxon>Pezizomycotina</taxon>
        <taxon>Sordariomycetes</taxon>
        <taxon>Hypocreomycetidae</taxon>
        <taxon>Hypocreales</taxon>
        <taxon>Clavicipitaceae</taxon>
        <taxon>Ustilaginoidea</taxon>
    </lineage>
</organism>
<dbReference type="InterPro" id="IPR035965">
    <property type="entry name" value="PAS-like_dom_sf"/>
</dbReference>
<name>A0A1B5KVG6_USTVR</name>
<dbReference type="Gene3D" id="3.30.450.20">
    <property type="entry name" value="PAS domain"/>
    <property type="match status" value="1"/>
</dbReference>
<keyword evidence="2" id="KW-0288">FMN</keyword>
<evidence type="ECO:0000256" key="3">
    <source>
        <dbReference type="ARBA" id="ARBA00022991"/>
    </source>
</evidence>
<evidence type="ECO:0000256" key="4">
    <source>
        <dbReference type="SAM" id="MobiDB-lite"/>
    </source>
</evidence>
<dbReference type="KEGG" id="uvi:66061279"/>
<dbReference type="NCBIfam" id="TIGR00229">
    <property type="entry name" value="sensory_box"/>
    <property type="match status" value="1"/>
</dbReference>
<evidence type="ECO:0000313" key="7">
    <source>
        <dbReference type="EMBL" id="QUC16260.1"/>
    </source>
</evidence>
<dbReference type="InterPro" id="IPR000014">
    <property type="entry name" value="PAS"/>
</dbReference>
<dbReference type="EMBL" id="BBTG02000011">
    <property type="protein sequence ID" value="GAO14988.1"/>
    <property type="molecule type" value="Genomic_DNA"/>
</dbReference>